<reference evidence="2 3" key="1">
    <citation type="submission" date="2022-01" db="EMBL/GenBank/DDBJ databases">
        <title>Dethiosulfovibrio faecalis sp. nov., a novel proteolytic, non-sulfur-reducing bacterium isolated from a marine aquaculture solid waste bioreactor.</title>
        <authorList>
            <person name="Grabowski S."/>
            <person name="Apolinario E."/>
            <person name="Schneider N."/>
            <person name="Marshall C.W."/>
            <person name="Sowers K.R."/>
        </authorList>
    </citation>
    <scope>NUCLEOTIDE SEQUENCE [LARGE SCALE GENOMIC DNA]</scope>
    <source>
        <strain evidence="2 3">DSM 12537</strain>
    </source>
</reference>
<comment type="caution">
    <text evidence="2">The sequence shown here is derived from an EMBL/GenBank/DDBJ whole genome shotgun (WGS) entry which is preliminary data.</text>
</comment>
<feature type="domain" description="Polyphosphate kinase-2-related" evidence="1">
    <location>
        <begin position="274"/>
        <end position="490"/>
    </location>
</feature>
<gene>
    <name evidence="2" type="primary">pap</name>
    <name evidence="2" type="ORF">L2W38_09600</name>
</gene>
<dbReference type="Proteomes" id="UP001200430">
    <property type="component" value="Unassembled WGS sequence"/>
</dbReference>
<dbReference type="NCBIfam" id="TIGR03708">
    <property type="entry name" value="poly_P_AMP_trns"/>
    <property type="match status" value="1"/>
</dbReference>
<evidence type="ECO:0000313" key="2">
    <source>
        <dbReference type="EMBL" id="MCF4143065.1"/>
    </source>
</evidence>
<dbReference type="PANTHER" id="PTHR34383">
    <property type="entry name" value="POLYPHOSPHATE:AMP PHOSPHOTRANSFERASE-RELATED"/>
    <property type="match status" value="1"/>
</dbReference>
<evidence type="ECO:0000259" key="1">
    <source>
        <dbReference type="Pfam" id="PF03976"/>
    </source>
</evidence>
<dbReference type="RefSeq" id="WP_236099772.1">
    <property type="nucleotide sequence ID" value="NZ_JAKGUD010000010.1"/>
</dbReference>
<keyword evidence="3" id="KW-1185">Reference proteome</keyword>
<dbReference type="PANTHER" id="PTHR34383:SF3">
    <property type="entry name" value="POLYPHOSPHATE:AMP PHOSPHOTRANSFERASE"/>
    <property type="match status" value="1"/>
</dbReference>
<proteinExistence type="predicted"/>
<dbReference type="Gene3D" id="3.40.50.300">
    <property type="entry name" value="P-loop containing nucleotide triphosphate hydrolases"/>
    <property type="match status" value="2"/>
</dbReference>
<dbReference type="InterPro" id="IPR022489">
    <property type="entry name" value="PolyP_AMP_Tfrase"/>
</dbReference>
<organism evidence="2 3">
    <name type="scientific">Dethiosulfovibrio marinus</name>
    <dbReference type="NCBI Taxonomy" id="133532"/>
    <lineage>
        <taxon>Bacteria</taxon>
        <taxon>Thermotogati</taxon>
        <taxon>Synergistota</taxon>
        <taxon>Synergistia</taxon>
        <taxon>Synergistales</taxon>
        <taxon>Dethiosulfovibrionaceae</taxon>
        <taxon>Dethiosulfovibrio</taxon>
    </lineage>
</organism>
<dbReference type="EMBL" id="JAKGUD010000010">
    <property type="protein sequence ID" value="MCF4143065.1"/>
    <property type="molecule type" value="Genomic_DNA"/>
</dbReference>
<dbReference type="Pfam" id="PF03976">
    <property type="entry name" value="PPK2"/>
    <property type="match status" value="2"/>
</dbReference>
<feature type="domain" description="Polyphosphate kinase-2-related" evidence="1">
    <location>
        <begin position="11"/>
        <end position="234"/>
    </location>
</feature>
<dbReference type="InterPro" id="IPR022488">
    <property type="entry name" value="PPK2-related"/>
</dbReference>
<evidence type="ECO:0000313" key="3">
    <source>
        <dbReference type="Proteomes" id="UP001200430"/>
    </source>
</evidence>
<dbReference type="SUPFAM" id="SSF52540">
    <property type="entry name" value="P-loop containing nucleoside triphosphate hydrolases"/>
    <property type="match status" value="2"/>
</dbReference>
<dbReference type="InterPro" id="IPR027417">
    <property type="entry name" value="P-loop_NTPase"/>
</dbReference>
<sequence>MLDKMDLSRKLTKEEFSDMKDDLTKRLGELQRRQRDADIPVMVVFEGWEGSGKGALMNELILPLDPRGFSVYNVTDTIVSDKFYPPMYHFWKMQPQGGRMAIYNRSWYREAMDSWRLNEKDGAALMAEKMEEIRSFERQIVNGGTLLIKLFLHIDRSEQKKRLKRLKKNDLAQEVRDKEGLNAYKDYDDIMPVMETIIRESDRAYAPWTIVEAHDRRFATAKVLSTVARALEEHLDRMSPASVHVGQTETSDLEEKIDTPTVLSKVDLSLDIPKKEYSKKLSSLQERVREMEYALYRERRPMIVAFEGWDAAGKGGCIKRLTQKMDPRGYQVIPVGAPNDLEKKHHYLWRFWEAFPKAGHVAIFDRTWYGRVLVERIEGLCSPIDWKRAYSEINEMEKQWHDFGAVIVKFWLQIDKEEQLNRFQAREEDEDKQWKITEEDWRNREKWDQYEKAVEEMLWRTSTTYAPWTIVEANSKLHARIKVLQTVLDAGLEALGPKALSKKTESR</sequence>
<accession>A0ABS9EPE6</accession>
<name>A0ABS9EPE6_9BACT</name>
<protein>
    <submittedName>
        <fullName evidence="2">Polyphosphate:AMP phosphotransferase</fullName>
    </submittedName>
</protein>